<protein>
    <recommendedName>
        <fullName evidence="2">Plasmid pRiA4b Orf3-like domain-containing protein</fullName>
    </recommendedName>
</protein>
<comment type="caution">
    <text evidence="3">The sequence shown here is derived from an EMBL/GenBank/DDBJ whole genome shotgun (WGS) entry which is preliminary data.</text>
</comment>
<organism evidence="3 4">
    <name type="scientific">Candidatus Caccoplasma intestinavium</name>
    <dbReference type="NCBI Taxonomy" id="2840716"/>
    <lineage>
        <taxon>Bacteria</taxon>
        <taxon>Pseudomonadati</taxon>
        <taxon>Bacteroidota</taxon>
        <taxon>Bacteroidia</taxon>
        <taxon>Bacteroidales</taxon>
        <taxon>Bacteroidaceae</taxon>
        <taxon>Bacteroidaceae incertae sedis</taxon>
        <taxon>Candidatus Caccoplasma</taxon>
    </lineage>
</organism>
<name>A0A9D1KD28_9BACT</name>
<gene>
    <name evidence="3" type="ORF">IAD06_08380</name>
</gene>
<accession>A0A9D1KD28</accession>
<dbReference type="Proteomes" id="UP000886722">
    <property type="component" value="Unassembled WGS sequence"/>
</dbReference>
<dbReference type="Gene3D" id="3.10.290.30">
    <property type="entry name" value="MM3350-like"/>
    <property type="match status" value="1"/>
</dbReference>
<evidence type="ECO:0000313" key="4">
    <source>
        <dbReference type="Proteomes" id="UP000886722"/>
    </source>
</evidence>
<sequence>MVYKFLILSDEVDHFAREIEIDSEATFLELNDAILESVGYAKDQLTSFFICEDNWEKKIEVTLMDMETGYDEDSWVMGETRLSELLEDEKQRMLFVFDNMTERAFFIELREIITGKNLKKAVCTQSMGNPPAQTVDFEEMEKTIKNNDLGIDEDFYGNDDYDPSELDTKGFDDLDMSEEDTRF</sequence>
<feature type="compositionally biased region" description="Acidic residues" evidence="1">
    <location>
        <begin position="173"/>
        <end position="183"/>
    </location>
</feature>
<dbReference type="InterPro" id="IPR024047">
    <property type="entry name" value="MM3350-like_sf"/>
</dbReference>
<dbReference type="Pfam" id="PF07929">
    <property type="entry name" value="PRiA4_ORF3"/>
    <property type="match status" value="1"/>
</dbReference>
<proteinExistence type="predicted"/>
<reference evidence="3" key="2">
    <citation type="journal article" date="2021" name="PeerJ">
        <title>Extensive microbial diversity within the chicken gut microbiome revealed by metagenomics and culture.</title>
        <authorList>
            <person name="Gilroy R."/>
            <person name="Ravi A."/>
            <person name="Getino M."/>
            <person name="Pursley I."/>
            <person name="Horton D.L."/>
            <person name="Alikhan N.F."/>
            <person name="Baker D."/>
            <person name="Gharbi K."/>
            <person name="Hall N."/>
            <person name="Watson M."/>
            <person name="Adriaenssens E.M."/>
            <person name="Foster-Nyarko E."/>
            <person name="Jarju S."/>
            <person name="Secka A."/>
            <person name="Antonio M."/>
            <person name="Oren A."/>
            <person name="Chaudhuri R.R."/>
            <person name="La Ragione R."/>
            <person name="Hildebrand F."/>
            <person name="Pallen M.J."/>
        </authorList>
    </citation>
    <scope>NUCLEOTIDE SEQUENCE</scope>
    <source>
        <strain evidence="3">21143</strain>
    </source>
</reference>
<evidence type="ECO:0000313" key="3">
    <source>
        <dbReference type="EMBL" id="HIT40033.1"/>
    </source>
</evidence>
<evidence type="ECO:0000259" key="2">
    <source>
        <dbReference type="Pfam" id="PF07929"/>
    </source>
</evidence>
<dbReference type="AlphaFoldDB" id="A0A9D1KD28"/>
<dbReference type="InterPro" id="IPR012912">
    <property type="entry name" value="Plasmid_pRiA4b_Orf3-like"/>
</dbReference>
<reference evidence="3" key="1">
    <citation type="submission" date="2020-10" db="EMBL/GenBank/DDBJ databases">
        <authorList>
            <person name="Gilroy R."/>
        </authorList>
    </citation>
    <scope>NUCLEOTIDE SEQUENCE</scope>
    <source>
        <strain evidence="3">21143</strain>
    </source>
</reference>
<feature type="region of interest" description="Disordered" evidence="1">
    <location>
        <begin position="155"/>
        <end position="183"/>
    </location>
</feature>
<feature type="compositionally biased region" description="Acidic residues" evidence="1">
    <location>
        <begin position="155"/>
        <end position="165"/>
    </location>
</feature>
<dbReference type="SUPFAM" id="SSF159941">
    <property type="entry name" value="MM3350-like"/>
    <property type="match status" value="1"/>
</dbReference>
<feature type="domain" description="Plasmid pRiA4b Orf3-like" evidence="2">
    <location>
        <begin position="8"/>
        <end position="168"/>
    </location>
</feature>
<dbReference type="EMBL" id="DVKT01000062">
    <property type="protein sequence ID" value="HIT40033.1"/>
    <property type="molecule type" value="Genomic_DNA"/>
</dbReference>
<evidence type="ECO:0000256" key="1">
    <source>
        <dbReference type="SAM" id="MobiDB-lite"/>
    </source>
</evidence>